<gene>
    <name evidence="2" type="ORF">HYS17_10110</name>
</gene>
<dbReference type="AlphaFoldDB" id="A0A7T5UHC9"/>
<dbReference type="PANTHER" id="PTHR33608:SF6">
    <property type="entry name" value="BLL2464 PROTEIN"/>
    <property type="match status" value="1"/>
</dbReference>
<reference evidence="2 3" key="1">
    <citation type="submission" date="2020-07" db="EMBL/GenBank/DDBJ databases">
        <title>Huge and variable diversity of episymbiotic CPR bacteria and DPANN archaea in groundwater ecosystems.</title>
        <authorList>
            <person name="He C.Y."/>
            <person name="Keren R."/>
            <person name="Whittaker M."/>
            <person name="Farag I.F."/>
            <person name="Doudna J."/>
            <person name="Cate J.H.D."/>
            <person name="Banfield J.F."/>
        </authorList>
    </citation>
    <scope>NUCLEOTIDE SEQUENCE [LARGE SCALE GENOMIC DNA]</scope>
    <source>
        <strain evidence="2">NC_groundwater_70_Ag_B-0.1um_54_66</strain>
    </source>
</reference>
<organism evidence="2 3">
    <name type="scientific">Micavibrio aeruginosavorus</name>
    <dbReference type="NCBI Taxonomy" id="349221"/>
    <lineage>
        <taxon>Bacteria</taxon>
        <taxon>Pseudomonadati</taxon>
        <taxon>Bdellovibrionota</taxon>
        <taxon>Bdellovibrionia</taxon>
        <taxon>Bdellovibrionales</taxon>
        <taxon>Pseudobdellovibrionaceae</taxon>
        <taxon>Micavibrio</taxon>
    </lineage>
</organism>
<sequence>MPAQTRIHGLTRSALNALGLRMAAEKAAGRLPELLVAAEKAAASARMGEHTQKRAGVGEKFWQFREYQAGDRPQDIDWRQSGRSERIYVRQKEWQTTQTVLLWCQRDHNMHYASRSILPTKQDAAATLLLATTLLAARAGEIAGLLDGSLRAAKGESALQVLGEKFLEEDPASLPHRLMREPARNATVILAGDFLSPLADIEKSIHALAGRTVNVLLLQVLDPAELNLPFRGRVVFESPQSSERHHIINVDTIRESYREKINSHIQELKSICHHNGWHYIQHRTDIPAEQTLQALWHVMCKNRKGDGLA</sequence>
<protein>
    <submittedName>
        <fullName evidence="2">DUF58 domain-containing protein</fullName>
    </submittedName>
</protein>
<proteinExistence type="predicted"/>
<dbReference type="Proteomes" id="UP000595362">
    <property type="component" value="Chromosome"/>
</dbReference>
<name>A0A7T5UHC9_9BACT</name>
<feature type="domain" description="DUF58" evidence="1">
    <location>
        <begin position="64"/>
        <end position="264"/>
    </location>
</feature>
<evidence type="ECO:0000259" key="1">
    <source>
        <dbReference type="Pfam" id="PF01882"/>
    </source>
</evidence>
<dbReference type="Pfam" id="PF01882">
    <property type="entry name" value="DUF58"/>
    <property type="match status" value="1"/>
</dbReference>
<dbReference type="EMBL" id="CP066681">
    <property type="protein sequence ID" value="QQG35841.1"/>
    <property type="molecule type" value="Genomic_DNA"/>
</dbReference>
<dbReference type="PANTHER" id="PTHR33608">
    <property type="entry name" value="BLL2464 PROTEIN"/>
    <property type="match status" value="1"/>
</dbReference>
<accession>A0A7T5UHC9</accession>
<evidence type="ECO:0000313" key="2">
    <source>
        <dbReference type="EMBL" id="QQG35841.1"/>
    </source>
</evidence>
<dbReference type="InterPro" id="IPR002881">
    <property type="entry name" value="DUF58"/>
</dbReference>
<evidence type="ECO:0000313" key="3">
    <source>
        <dbReference type="Proteomes" id="UP000595362"/>
    </source>
</evidence>